<dbReference type="InterPro" id="IPR002110">
    <property type="entry name" value="Ankyrin_rpt"/>
</dbReference>
<dbReference type="KEGG" id="dfa:DFA_04363"/>
<evidence type="ECO:0000313" key="2">
    <source>
        <dbReference type="Proteomes" id="UP000007797"/>
    </source>
</evidence>
<dbReference type="Pfam" id="PF13637">
    <property type="entry name" value="Ank_4"/>
    <property type="match status" value="1"/>
</dbReference>
<dbReference type="AlphaFoldDB" id="F4PPD2"/>
<dbReference type="Proteomes" id="UP000007797">
    <property type="component" value="Unassembled WGS sequence"/>
</dbReference>
<dbReference type="RefSeq" id="XP_004360096.1">
    <property type="nucleotide sequence ID" value="XM_004360039.1"/>
</dbReference>
<dbReference type="EMBL" id="GL883009">
    <property type="protein sequence ID" value="EGG22245.1"/>
    <property type="molecule type" value="Genomic_DNA"/>
</dbReference>
<gene>
    <name evidence="1" type="ORF">DFA_04363</name>
</gene>
<evidence type="ECO:0008006" key="3">
    <source>
        <dbReference type="Google" id="ProtNLM"/>
    </source>
</evidence>
<keyword evidence="2" id="KW-1185">Reference proteome</keyword>
<proteinExistence type="predicted"/>
<sequence length="109" mass="12867">MAMDGAAEKGYIDIVKFLYEHRQSQACSQYIITYACFNENIELLYYLAHTVTNVRCHPKDLTLNLIEDDGEDEVAHQIPNNNIKQKKTKSKIYQFISRKWNQLKKKRLK</sequence>
<reference evidence="2" key="1">
    <citation type="journal article" date="2011" name="Genome Res.">
        <title>Phylogeny-wide analysis of social amoeba genomes highlights ancient origins for complex intercellular communication.</title>
        <authorList>
            <person name="Heidel A.J."/>
            <person name="Lawal H.M."/>
            <person name="Felder M."/>
            <person name="Schilde C."/>
            <person name="Helps N.R."/>
            <person name="Tunggal B."/>
            <person name="Rivero F."/>
            <person name="John U."/>
            <person name="Schleicher M."/>
            <person name="Eichinger L."/>
            <person name="Platzer M."/>
            <person name="Noegel A.A."/>
            <person name="Schaap P."/>
            <person name="Gloeckner G."/>
        </authorList>
    </citation>
    <scope>NUCLEOTIDE SEQUENCE [LARGE SCALE GENOMIC DNA]</scope>
    <source>
        <strain evidence="2">SH3</strain>
    </source>
</reference>
<organism evidence="1 2">
    <name type="scientific">Cavenderia fasciculata</name>
    <name type="common">Slime mold</name>
    <name type="synonym">Dictyostelium fasciculatum</name>
    <dbReference type="NCBI Taxonomy" id="261658"/>
    <lineage>
        <taxon>Eukaryota</taxon>
        <taxon>Amoebozoa</taxon>
        <taxon>Evosea</taxon>
        <taxon>Eumycetozoa</taxon>
        <taxon>Dictyostelia</taxon>
        <taxon>Acytosteliales</taxon>
        <taxon>Cavenderiaceae</taxon>
        <taxon>Cavenderia</taxon>
    </lineage>
</organism>
<name>F4PPD2_CACFS</name>
<dbReference type="GeneID" id="14874610"/>
<evidence type="ECO:0000313" key="1">
    <source>
        <dbReference type="EMBL" id="EGG22245.1"/>
    </source>
</evidence>
<protein>
    <recommendedName>
        <fullName evidence="3">Ankyrin repeat-containing protein</fullName>
    </recommendedName>
</protein>
<accession>F4PPD2</accession>
<dbReference type="OrthoDB" id="76773at2759"/>